<dbReference type="Gene3D" id="1.10.260.40">
    <property type="entry name" value="lambda repressor-like DNA-binding domains"/>
    <property type="match status" value="1"/>
</dbReference>
<dbReference type="EMBL" id="JACKVK010000001">
    <property type="protein sequence ID" value="MCV7419225.1"/>
    <property type="molecule type" value="Genomic_DNA"/>
</dbReference>
<keyword evidence="2" id="KW-0805">Transcription regulation</keyword>
<comment type="caution">
    <text evidence="7">The sequence shown here is derived from an EMBL/GenBank/DDBJ whole genome shotgun (WGS) entry which is preliminary data.</text>
</comment>
<dbReference type="AlphaFoldDB" id="A0A9X3BRQ7"/>
<dbReference type="GO" id="GO:0000976">
    <property type="term" value="F:transcription cis-regulatory region binding"/>
    <property type="evidence" value="ECO:0007669"/>
    <property type="project" value="TreeGrafter"/>
</dbReference>
<evidence type="ECO:0000256" key="3">
    <source>
        <dbReference type="ARBA" id="ARBA00023125"/>
    </source>
</evidence>
<evidence type="ECO:0000256" key="2">
    <source>
        <dbReference type="ARBA" id="ARBA00023015"/>
    </source>
</evidence>
<reference evidence="7" key="2">
    <citation type="journal article" date="2022" name="BMC Genomics">
        <title>Comparative genome analysis of mycobacteria focusing on tRNA and non-coding RNA.</title>
        <authorList>
            <person name="Behra P.R.K."/>
            <person name="Pettersson B.M.F."/>
            <person name="Ramesh M."/>
            <person name="Das S."/>
            <person name="Dasgupta S."/>
            <person name="Kirsebom L.A."/>
        </authorList>
    </citation>
    <scope>NUCLEOTIDE SEQUENCE</scope>
    <source>
        <strain evidence="7">DSM 44838</strain>
    </source>
</reference>
<organism evidence="7 8">
    <name type="scientific">Mycobacterium yunnanensis</name>
    <dbReference type="NCBI Taxonomy" id="368477"/>
    <lineage>
        <taxon>Bacteria</taxon>
        <taxon>Bacillati</taxon>
        <taxon>Actinomycetota</taxon>
        <taxon>Actinomycetes</taxon>
        <taxon>Mycobacteriales</taxon>
        <taxon>Mycobacteriaceae</taxon>
        <taxon>Mycobacterium</taxon>
    </lineage>
</organism>
<keyword evidence="1" id="KW-0678">Repressor</keyword>
<protein>
    <submittedName>
        <fullName evidence="7">LacI family DNA-binding transcriptional regulator</fullName>
    </submittedName>
</protein>
<dbReference type="Pfam" id="PF00356">
    <property type="entry name" value="LacI"/>
    <property type="match status" value="1"/>
</dbReference>
<sequence length="359" mass="37847">MQDVAQRVGVSAATVSLALAGSDRISPATRTRVEEAARAMGYRPHVGARALRTDSTRTIGLVVSDVANPFFAELAGEIQRAAARKSYSIVLCNSDEDARRQDDYLSSLLAGRQVDGTIVVPTAAMTPGLQQAAAGAAKMVLLDRPVEVTGRGAAARHLAKCPIVRSDARAALDEVAELLSSLGHRRIGIIAPPLQTQVGQERRDVLREALLRRGVPPRGITVVEGDFRQDSGVTAVHRLMARRQPPTAIFAADGLMAVGALKGLRAANIRVPQDVSLVGFDDAPWFDLFDPPMTSVAQPIGALAVAAVDAMVALLTGEPAHSAHPACHLVRRGSCGEATTDDPGGATPAPTRKRQSPQR</sequence>
<dbReference type="InterPro" id="IPR028082">
    <property type="entry name" value="Peripla_BP_I"/>
</dbReference>
<dbReference type="SUPFAM" id="SSF53822">
    <property type="entry name" value="Periplasmic binding protein-like I"/>
    <property type="match status" value="1"/>
</dbReference>
<evidence type="ECO:0000259" key="6">
    <source>
        <dbReference type="PROSITE" id="PS50932"/>
    </source>
</evidence>
<dbReference type="Pfam" id="PF13377">
    <property type="entry name" value="Peripla_BP_3"/>
    <property type="match status" value="1"/>
</dbReference>
<dbReference type="InterPro" id="IPR046335">
    <property type="entry name" value="LacI/GalR-like_sensor"/>
</dbReference>
<dbReference type="InterPro" id="IPR000843">
    <property type="entry name" value="HTH_LacI"/>
</dbReference>
<evidence type="ECO:0000256" key="4">
    <source>
        <dbReference type="ARBA" id="ARBA00023163"/>
    </source>
</evidence>
<gene>
    <name evidence="7" type="ORF">H7K45_01605</name>
</gene>
<keyword evidence="4" id="KW-0804">Transcription</keyword>
<keyword evidence="8" id="KW-1185">Reference proteome</keyword>
<keyword evidence="3 7" id="KW-0238">DNA-binding</keyword>
<name>A0A9X3BRQ7_9MYCO</name>
<feature type="domain" description="HTH lacI-type" evidence="6">
    <location>
        <begin position="1"/>
        <end position="53"/>
    </location>
</feature>
<dbReference type="PANTHER" id="PTHR30146">
    <property type="entry name" value="LACI-RELATED TRANSCRIPTIONAL REPRESSOR"/>
    <property type="match status" value="1"/>
</dbReference>
<dbReference type="CDD" id="cd01392">
    <property type="entry name" value="HTH_LacI"/>
    <property type="match status" value="1"/>
</dbReference>
<dbReference type="SUPFAM" id="SSF47413">
    <property type="entry name" value="lambda repressor-like DNA-binding domains"/>
    <property type="match status" value="1"/>
</dbReference>
<dbReference type="Proteomes" id="UP001141629">
    <property type="component" value="Unassembled WGS sequence"/>
</dbReference>
<dbReference type="GO" id="GO:0003700">
    <property type="term" value="F:DNA-binding transcription factor activity"/>
    <property type="evidence" value="ECO:0007669"/>
    <property type="project" value="TreeGrafter"/>
</dbReference>
<evidence type="ECO:0000256" key="1">
    <source>
        <dbReference type="ARBA" id="ARBA00022491"/>
    </source>
</evidence>
<dbReference type="RefSeq" id="WP_263993970.1">
    <property type="nucleotide sequence ID" value="NZ_JACKVK010000001.1"/>
</dbReference>
<dbReference type="PANTHER" id="PTHR30146:SF148">
    <property type="entry name" value="HTH-TYPE TRANSCRIPTIONAL REPRESSOR PURR-RELATED"/>
    <property type="match status" value="1"/>
</dbReference>
<evidence type="ECO:0000256" key="5">
    <source>
        <dbReference type="SAM" id="MobiDB-lite"/>
    </source>
</evidence>
<reference evidence="7" key="1">
    <citation type="submission" date="2020-07" db="EMBL/GenBank/DDBJ databases">
        <authorList>
            <person name="Pettersson B.M.F."/>
            <person name="Behra P.R.K."/>
            <person name="Ramesh M."/>
            <person name="Das S."/>
            <person name="Dasgupta S."/>
            <person name="Kirsebom L.A."/>
        </authorList>
    </citation>
    <scope>NUCLEOTIDE SEQUENCE</scope>
    <source>
        <strain evidence="7">DSM 44838</strain>
    </source>
</reference>
<evidence type="ECO:0000313" key="8">
    <source>
        <dbReference type="Proteomes" id="UP001141629"/>
    </source>
</evidence>
<dbReference type="PROSITE" id="PS50932">
    <property type="entry name" value="HTH_LACI_2"/>
    <property type="match status" value="1"/>
</dbReference>
<proteinExistence type="predicted"/>
<dbReference type="Gene3D" id="3.40.50.2300">
    <property type="match status" value="2"/>
</dbReference>
<evidence type="ECO:0000313" key="7">
    <source>
        <dbReference type="EMBL" id="MCV7419225.1"/>
    </source>
</evidence>
<dbReference type="SMART" id="SM00354">
    <property type="entry name" value="HTH_LACI"/>
    <property type="match status" value="1"/>
</dbReference>
<feature type="region of interest" description="Disordered" evidence="5">
    <location>
        <begin position="336"/>
        <end position="359"/>
    </location>
</feature>
<dbReference type="InterPro" id="IPR010982">
    <property type="entry name" value="Lambda_DNA-bd_dom_sf"/>
</dbReference>
<accession>A0A9X3BRQ7</accession>